<feature type="compositionally biased region" description="Polar residues" evidence="1">
    <location>
        <begin position="185"/>
        <end position="194"/>
    </location>
</feature>
<feature type="compositionally biased region" description="Polar residues" evidence="1">
    <location>
        <begin position="1"/>
        <end position="17"/>
    </location>
</feature>
<dbReference type="SUPFAM" id="SSF81383">
    <property type="entry name" value="F-box domain"/>
    <property type="match status" value="1"/>
</dbReference>
<feature type="region of interest" description="Disordered" evidence="1">
    <location>
        <begin position="348"/>
        <end position="370"/>
    </location>
</feature>
<dbReference type="Pfam" id="PF25372">
    <property type="entry name" value="DUF7885"/>
    <property type="match status" value="1"/>
</dbReference>
<feature type="domain" description="F-box/LRR-repeat protein 15-like leucin rich repeat" evidence="3">
    <location>
        <begin position="575"/>
        <end position="727"/>
    </location>
</feature>
<dbReference type="SUPFAM" id="SSF52047">
    <property type="entry name" value="RNI-like"/>
    <property type="match status" value="1"/>
</dbReference>
<evidence type="ECO:0000259" key="2">
    <source>
        <dbReference type="Pfam" id="PF12937"/>
    </source>
</evidence>
<dbReference type="SMART" id="SM00367">
    <property type="entry name" value="LRR_CC"/>
    <property type="match status" value="6"/>
</dbReference>
<evidence type="ECO:0000256" key="1">
    <source>
        <dbReference type="SAM" id="MobiDB-lite"/>
    </source>
</evidence>
<gene>
    <name evidence="4" type="primary">AMN1</name>
    <name evidence="4" type="ORF">BGZ65_007901</name>
</gene>
<comment type="caution">
    <text evidence="4">The sequence shown here is derived from an EMBL/GenBank/DDBJ whole genome shotgun (WGS) entry which is preliminary data.</text>
</comment>
<dbReference type="InterPro" id="IPR036047">
    <property type="entry name" value="F-box-like_dom_sf"/>
</dbReference>
<feature type="non-terminal residue" evidence="4">
    <location>
        <position position="820"/>
    </location>
</feature>
<feature type="domain" description="F-box" evidence="2">
    <location>
        <begin position="450"/>
        <end position="498"/>
    </location>
</feature>
<dbReference type="GO" id="GO:0031146">
    <property type="term" value="P:SCF-dependent proteasomal ubiquitin-dependent protein catabolic process"/>
    <property type="evidence" value="ECO:0007669"/>
    <property type="project" value="TreeGrafter"/>
</dbReference>
<feature type="compositionally biased region" description="Acidic residues" evidence="1">
    <location>
        <begin position="348"/>
        <end position="362"/>
    </location>
</feature>
<dbReference type="GO" id="GO:0019005">
    <property type="term" value="C:SCF ubiquitin ligase complex"/>
    <property type="evidence" value="ECO:0007669"/>
    <property type="project" value="TreeGrafter"/>
</dbReference>
<dbReference type="InterPro" id="IPR032675">
    <property type="entry name" value="LRR_dom_sf"/>
</dbReference>
<dbReference type="Proteomes" id="UP000749646">
    <property type="component" value="Unassembled WGS sequence"/>
</dbReference>
<feature type="compositionally biased region" description="Low complexity" evidence="1">
    <location>
        <begin position="52"/>
        <end position="77"/>
    </location>
</feature>
<accession>A0A9P6LX00</accession>
<dbReference type="InterPro" id="IPR001810">
    <property type="entry name" value="F-box_dom"/>
</dbReference>
<feature type="compositionally biased region" description="Low complexity" evidence="1">
    <location>
        <begin position="225"/>
        <end position="240"/>
    </location>
</feature>
<organism evidence="4 5">
    <name type="scientific">Modicella reniformis</name>
    <dbReference type="NCBI Taxonomy" id="1440133"/>
    <lineage>
        <taxon>Eukaryota</taxon>
        <taxon>Fungi</taxon>
        <taxon>Fungi incertae sedis</taxon>
        <taxon>Mucoromycota</taxon>
        <taxon>Mortierellomycotina</taxon>
        <taxon>Mortierellomycetes</taxon>
        <taxon>Mortierellales</taxon>
        <taxon>Mortierellaceae</taxon>
        <taxon>Modicella</taxon>
    </lineage>
</organism>
<evidence type="ECO:0000259" key="3">
    <source>
        <dbReference type="Pfam" id="PF25372"/>
    </source>
</evidence>
<dbReference type="InterPro" id="IPR006553">
    <property type="entry name" value="Leu-rich_rpt_Cys-con_subtyp"/>
</dbReference>
<proteinExistence type="predicted"/>
<evidence type="ECO:0000313" key="4">
    <source>
        <dbReference type="EMBL" id="KAF9948692.1"/>
    </source>
</evidence>
<dbReference type="InterPro" id="IPR057207">
    <property type="entry name" value="FBXL15_LRR"/>
</dbReference>
<keyword evidence="5" id="KW-1185">Reference proteome</keyword>
<sequence>MSSTDTPMAPTIDTQDSIGVVASKTADSKTPASSYHVVAPTPGTSQGHRRSFMLSRSTASSSFSSSSPSSPASSSREQSLKRQQNHRLPTYLTRAHSAASSFKRFFKAIVGSGGGIHPSDNAAFDRPTYLVDPNESERQTDEGASCGEREWNCGEHVVNSGTTTFHNSAMKKSLSSKFHKKRSDSTATTSSITNKDTKAGRASSVGGKGNSVQSNCTGKSIEYPSSIHSTSQRRSSVTSSIAGESIHNDLVPSSRKNSNNTTRIFMHGNQQYRHHFTGHEVKPTTNTTNSKQQDAIKRRLNLFKSVKTGARSTSRRGSAFSTKSQETVVNLTGINPADELQDECEVDNSDMDLDEDDGDESDDHGQNGYYFNKNEDEAACQDCYATHDAMLPADLELESQQQSLRFRHLCRLRRQSLSPDKNNVTFRKKAGICPPSLLECIERLSPIRLPEILHLIFQFVVDATPPDNNSQREIYSCMLVCKQWYLIAQKTLWREIRFNGSIKLDLFMDLLKRTETIECSGIESDKDIIIYVAPQHQRQRRQRHTSSTICEQPNTPEECSIMSPLAMQMRIRERTHAVKKIVLHKLKEIEDNNIMLLTSWFHNLQILEFYICEKLTDKIIHAVAENCPHLQQLLMPGCARITDSGISQIALHCPRMKHLDLRACSSVSDDSLMLVAKHCPELWHLNVGRVSSASRITGRSIVEIAKNTNLNTLGLAGCAMTDEAVIDIARHSNSGLHRCAMLTSASIRALMQLCPNMAVLEIKQCLLVTDMATLYRFSTRRVLVELCPELQRRLLEYKVELAVMNAPIQSSAIASHADGG</sequence>
<feature type="region of interest" description="Disordered" evidence="1">
    <location>
        <begin position="1"/>
        <end position="85"/>
    </location>
</feature>
<dbReference type="EMBL" id="JAAAHW010007391">
    <property type="protein sequence ID" value="KAF9948692.1"/>
    <property type="molecule type" value="Genomic_DNA"/>
</dbReference>
<name>A0A9P6LX00_9FUNG</name>
<reference evidence="4" key="1">
    <citation type="journal article" date="2020" name="Fungal Divers.">
        <title>Resolving the Mortierellaceae phylogeny through synthesis of multi-gene phylogenetics and phylogenomics.</title>
        <authorList>
            <person name="Vandepol N."/>
            <person name="Liber J."/>
            <person name="Desiro A."/>
            <person name="Na H."/>
            <person name="Kennedy M."/>
            <person name="Barry K."/>
            <person name="Grigoriev I.V."/>
            <person name="Miller A.N."/>
            <person name="O'Donnell K."/>
            <person name="Stajich J.E."/>
            <person name="Bonito G."/>
        </authorList>
    </citation>
    <scope>NUCLEOTIDE SEQUENCE</scope>
    <source>
        <strain evidence="4">MES-2147</strain>
    </source>
</reference>
<evidence type="ECO:0000313" key="5">
    <source>
        <dbReference type="Proteomes" id="UP000749646"/>
    </source>
</evidence>
<dbReference type="Gene3D" id="1.20.1280.50">
    <property type="match status" value="1"/>
</dbReference>
<dbReference type="AlphaFoldDB" id="A0A9P6LX00"/>
<dbReference type="Gene3D" id="3.80.10.10">
    <property type="entry name" value="Ribonuclease Inhibitor"/>
    <property type="match status" value="1"/>
</dbReference>
<protein>
    <submittedName>
        <fullName evidence="4">Antagonist of MEN (Mitotic Exit Network)</fullName>
    </submittedName>
</protein>
<dbReference type="OrthoDB" id="550575at2759"/>
<feature type="region of interest" description="Disordered" evidence="1">
    <location>
        <begin position="173"/>
        <end position="261"/>
    </location>
</feature>
<dbReference type="Pfam" id="PF12937">
    <property type="entry name" value="F-box-like"/>
    <property type="match status" value="1"/>
</dbReference>
<dbReference type="PANTHER" id="PTHR13318">
    <property type="entry name" value="PARTNER OF PAIRED, ISOFORM B-RELATED"/>
    <property type="match status" value="1"/>
</dbReference>